<feature type="compositionally biased region" description="Low complexity" evidence="1">
    <location>
        <begin position="780"/>
        <end position="795"/>
    </location>
</feature>
<evidence type="ECO:0000256" key="1">
    <source>
        <dbReference type="SAM" id="MobiDB-lite"/>
    </source>
</evidence>
<feature type="region of interest" description="Disordered" evidence="1">
    <location>
        <begin position="1176"/>
        <end position="1204"/>
    </location>
</feature>
<feature type="compositionally biased region" description="Polar residues" evidence="1">
    <location>
        <begin position="1018"/>
        <end position="1029"/>
    </location>
</feature>
<feature type="region of interest" description="Disordered" evidence="1">
    <location>
        <begin position="1543"/>
        <end position="1646"/>
    </location>
</feature>
<evidence type="ECO:0000313" key="2">
    <source>
        <dbReference type="EMBL" id="KAH0214166.1"/>
    </source>
</evidence>
<proteinExistence type="predicted"/>
<feature type="region of interest" description="Disordered" evidence="1">
    <location>
        <begin position="1104"/>
        <end position="1163"/>
    </location>
</feature>
<accession>A0A9P8GAG3</accession>
<dbReference type="Proteomes" id="UP000767238">
    <property type="component" value="Unassembled WGS sequence"/>
</dbReference>
<feature type="compositionally biased region" description="Polar residues" evidence="1">
    <location>
        <begin position="1576"/>
        <end position="1585"/>
    </location>
</feature>
<organism evidence="2 3">
    <name type="scientific">Aureobasidium melanogenum</name>
    <name type="common">Aureobasidium pullulans var. melanogenum</name>
    <dbReference type="NCBI Taxonomy" id="46634"/>
    <lineage>
        <taxon>Eukaryota</taxon>
        <taxon>Fungi</taxon>
        <taxon>Dikarya</taxon>
        <taxon>Ascomycota</taxon>
        <taxon>Pezizomycotina</taxon>
        <taxon>Dothideomycetes</taxon>
        <taxon>Dothideomycetidae</taxon>
        <taxon>Dothideales</taxon>
        <taxon>Saccotheciaceae</taxon>
        <taxon>Aureobasidium</taxon>
    </lineage>
</organism>
<feature type="region of interest" description="Disordered" evidence="1">
    <location>
        <begin position="780"/>
        <end position="801"/>
    </location>
</feature>
<feature type="region of interest" description="Disordered" evidence="1">
    <location>
        <begin position="1346"/>
        <end position="1416"/>
    </location>
</feature>
<feature type="region of interest" description="Disordered" evidence="1">
    <location>
        <begin position="279"/>
        <end position="332"/>
    </location>
</feature>
<feature type="region of interest" description="Disordered" evidence="1">
    <location>
        <begin position="986"/>
        <end position="1051"/>
    </location>
</feature>
<sequence>MDGLSQELKTKLHRHGTKAVIEYLEKVLNSNDNTEFPKIKTQVVDFITSQQDELDNCVVEIGKCLQKNGIRVDDVDQIFEPNPRRSRRRDAHLKRIEEKWGNKCIEEYQWTEKGVHFLQDLANIAGQTEWHAAVGLFNRVILDSGMCGGWGREDHCPERPIQQTHLTKVLRYLTGLRSEGAKNKARTPPNIQGRSSIVPLGRDELLNNREYKVDTNGLLIARSGSSQTQSSNSGSSEYASIIDPEETVSQTGNSDCTCADSQTNTNGYFEDVLNTPPVISSASSPSDCYTEGGVILVDSGDQGSGDTATERAKTKEPSPQTTDSWDRSRDERPLDALLRERFEQLHERMHESAKQVTKSQQDSLAQITQTIQNLDARDRSTAEATRFFVDHNTKLMHALKEQLVRNSCRCEDILAPRVQEYFNSGLYEGLSRQLTQLKEGLEFTRSSITQGISHHALNLDKELAGQVKAQTQNDLEILYNATKDHLEQLHQASRDCIAQAGMAIAGELKPIASAGSVITERISNTLKKHMEETVQCNRREFEKSTIQMKHEFSEKTRDIQDQQTVVLTAIESQTKTIVSAMSIVQETVASMNGEIRDVRKDLEALRHISAVSGATCVQNNTQEHGKDFEIESRCLEVVNDLSAEKSGGLIRDLEPDSTSNLGYFDHFNSPASDVSSVKSSHGGHISIGVSSTATIFKTDHESLDSLEASEDFASAAVIQIRESQEDSRYHTSTDASEAADRSLMSASEVMTVKAAEASPTQGTSVALATEYLETRAIASSDSNNISSESLSNNPNHTTFGRNKPTIVVLEGFEANSLDNSDARDMSSAQSEGQIQSSEDTDDIYTRATYKIGGDTAAERKTPNNDDGTTSPFLVDSRTEKKVYGDQDSLEEGLRARVEDHALREQPGALPGQVTRVGVYKTLGSFEATKMVTRQLVHEVGKPDHDDNGETLESGEHHQHQMTPRSNECGHHSDVADSSVVHSFDAVTSGAQGSRQSDHRTGDWTKDPESDLEIAPVTNLPQSNDSSQGVTGNGYYDSLDVGPKGDQSVTTPPLCPPVCDQDMATVVVDTLSSSTVDGQNGSGISGYVEKDIGVARDLTYVSKDQPQLPTSILPPPDIALPASPSRPIGRLLSTESCKTHQQGSQQGTDPNLCTSKSSDEDDSAAPDYLLEDIRSDHAASSLLGEPRGQKRSGIMPDRIHKDKRARLPDDVNLETMTTCPSEDGRNKSTVALLEPSARISGKGISASLQNNEPVTGATPFATVARGNDHMEGIEPRSTREDVENQGKPMQLTAWPDGRTVDEGKLMASMSTTSLAGQQPMTILAQTGIVSNYHASKIEGMTGLGIESDGKLSSGQPAVSPFEEASGKKRSREASDGYLEREKKSARLAGDGDADTVRPYMADSEGDRREKITGSSDIGMADSSAFLKRNLESKSGGKTVVENDPETSPKLGVTTPKPAIGGWKALFEQGRRERDRSRRKTLPVKEAIQHRQRQMKDGNATVSLEDSVFVPPYRTSLEFEHRKTFGFIPLSAAAIGRVVEHEQIGTQVSTSTKLEDRDKQRLPGSSPQETFVVGEEPGTQSTATTGRSAAMAGHTNGQLDSIQLTSDEHGGLQSVDPVNKEDVKPTQPLQTSGILSQNPLSGSSAANS</sequence>
<feature type="compositionally biased region" description="Basic and acidic residues" evidence="1">
    <location>
        <begin position="995"/>
        <end position="1008"/>
    </location>
</feature>
<reference evidence="2" key="1">
    <citation type="journal article" date="2021" name="J Fungi (Basel)">
        <title>Virulence traits and population genomics of the black yeast Aureobasidium melanogenum.</title>
        <authorList>
            <person name="Cernosa A."/>
            <person name="Sun X."/>
            <person name="Gostincar C."/>
            <person name="Fang C."/>
            <person name="Gunde-Cimerman N."/>
            <person name="Song Z."/>
        </authorList>
    </citation>
    <scope>NUCLEOTIDE SEQUENCE</scope>
    <source>
        <strain evidence="2">EXF-8016</strain>
    </source>
</reference>
<feature type="region of interest" description="Disordered" evidence="1">
    <location>
        <begin position="818"/>
        <end position="887"/>
    </location>
</feature>
<evidence type="ECO:0000313" key="3">
    <source>
        <dbReference type="Proteomes" id="UP000767238"/>
    </source>
</evidence>
<feature type="compositionally biased region" description="Polar residues" evidence="1">
    <location>
        <begin position="1593"/>
        <end position="1603"/>
    </location>
</feature>
<feature type="compositionally biased region" description="Polar residues" evidence="1">
    <location>
        <begin position="1625"/>
        <end position="1646"/>
    </location>
</feature>
<feature type="compositionally biased region" description="Polar residues" evidence="1">
    <location>
        <begin position="826"/>
        <end position="837"/>
    </location>
</feature>
<reference evidence="2" key="2">
    <citation type="submission" date="2021-08" db="EMBL/GenBank/DDBJ databases">
        <authorList>
            <person name="Gostincar C."/>
            <person name="Sun X."/>
            <person name="Song Z."/>
            <person name="Gunde-Cimerman N."/>
        </authorList>
    </citation>
    <scope>NUCLEOTIDE SEQUENCE</scope>
    <source>
        <strain evidence="2">EXF-8016</strain>
    </source>
</reference>
<feature type="compositionally biased region" description="Basic and acidic residues" evidence="1">
    <location>
        <begin position="1271"/>
        <end position="1283"/>
    </location>
</feature>
<feature type="region of interest" description="Disordered" evidence="1">
    <location>
        <begin position="940"/>
        <end position="973"/>
    </location>
</feature>
<name>A0A9P8GAG3_AURME</name>
<comment type="caution">
    <text evidence="2">The sequence shown here is derived from an EMBL/GenBank/DDBJ whole genome shotgun (WGS) entry which is preliminary data.</text>
</comment>
<feature type="region of interest" description="Disordered" evidence="1">
    <location>
        <begin position="1433"/>
        <end position="1457"/>
    </location>
</feature>
<feature type="compositionally biased region" description="Basic and acidic residues" evidence="1">
    <location>
        <begin position="940"/>
        <end position="958"/>
    </location>
</feature>
<feature type="compositionally biased region" description="Basic and acidic residues" evidence="1">
    <location>
        <begin position="1370"/>
        <end position="1383"/>
    </location>
</feature>
<feature type="region of interest" description="Disordered" evidence="1">
    <location>
        <begin position="723"/>
        <end position="742"/>
    </location>
</feature>
<protein>
    <submittedName>
        <fullName evidence="2">Uncharacterized protein</fullName>
    </submittedName>
</protein>
<feature type="region of interest" description="Disordered" evidence="1">
    <location>
        <begin position="1271"/>
        <end position="1295"/>
    </location>
</feature>
<gene>
    <name evidence="2" type="ORF">KCV03_g8551</name>
</gene>
<feature type="non-terminal residue" evidence="2">
    <location>
        <position position="1646"/>
    </location>
</feature>
<feature type="compositionally biased region" description="Polar residues" evidence="1">
    <location>
        <begin position="1132"/>
        <end position="1155"/>
    </location>
</feature>
<dbReference type="EMBL" id="JAHFYH010000086">
    <property type="protein sequence ID" value="KAH0214166.1"/>
    <property type="molecule type" value="Genomic_DNA"/>
</dbReference>